<dbReference type="Proteomes" id="UP000825935">
    <property type="component" value="Chromosome 33"/>
</dbReference>
<organism evidence="9 10">
    <name type="scientific">Ceratopteris richardii</name>
    <name type="common">Triangle waterfern</name>
    <dbReference type="NCBI Taxonomy" id="49495"/>
    <lineage>
        <taxon>Eukaryota</taxon>
        <taxon>Viridiplantae</taxon>
        <taxon>Streptophyta</taxon>
        <taxon>Embryophyta</taxon>
        <taxon>Tracheophyta</taxon>
        <taxon>Polypodiopsida</taxon>
        <taxon>Polypodiidae</taxon>
        <taxon>Polypodiales</taxon>
        <taxon>Pteridineae</taxon>
        <taxon>Pteridaceae</taxon>
        <taxon>Parkerioideae</taxon>
        <taxon>Ceratopteris</taxon>
    </lineage>
</organism>
<comment type="caution">
    <text evidence="9">The sequence shown here is derived from an EMBL/GenBank/DDBJ whole genome shotgun (WGS) entry which is preliminary data.</text>
</comment>
<feature type="region of interest" description="Disordered" evidence="7">
    <location>
        <begin position="564"/>
        <end position="597"/>
    </location>
</feature>
<evidence type="ECO:0000313" key="9">
    <source>
        <dbReference type="EMBL" id="KAH7286057.1"/>
    </source>
</evidence>
<dbReference type="CDD" id="cd20404">
    <property type="entry name" value="Tudor_Agenet_AtEML-like"/>
    <property type="match status" value="1"/>
</dbReference>
<feature type="domain" description="Enhancer of polycomb-like N-terminal" evidence="8">
    <location>
        <begin position="1377"/>
        <end position="1467"/>
    </location>
</feature>
<feature type="region of interest" description="Disordered" evidence="7">
    <location>
        <begin position="440"/>
        <end position="469"/>
    </location>
</feature>
<feature type="region of interest" description="Disordered" evidence="7">
    <location>
        <begin position="321"/>
        <end position="351"/>
    </location>
</feature>
<dbReference type="GO" id="GO:0005634">
    <property type="term" value="C:nucleus"/>
    <property type="evidence" value="ECO:0007669"/>
    <property type="project" value="UniProtKB-SubCell"/>
</dbReference>
<dbReference type="EMBL" id="CM035438">
    <property type="protein sequence ID" value="KAH7286057.1"/>
    <property type="molecule type" value="Genomic_DNA"/>
</dbReference>
<feature type="compositionally biased region" description="Basic residues" evidence="7">
    <location>
        <begin position="1573"/>
        <end position="1585"/>
    </location>
</feature>
<dbReference type="Pfam" id="PF10513">
    <property type="entry name" value="EPL1"/>
    <property type="match status" value="1"/>
</dbReference>
<dbReference type="OrthoDB" id="1696735at2759"/>
<dbReference type="PANTHER" id="PTHR14898">
    <property type="entry name" value="ENHANCER OF POLYCOMB"/>
    <property type="match status" value="1"/>
</dbReference>
<evidence type="ECO:0000313" key="10">
    <source>
        <dbReference type="Proteomes" id="UP000825935"/>
    </source>
</evidence>
<evidence type="ECO:0000256" key="3">
    <source>
        <dbReference type="ARBA" id="ARBA00023015"/>
    </source>
</evidence>
<feature type="region of interest" description="Disordered" evidence="7">
    <location>
        <begin position="133"/>
        <end position="173"/>
    </location>
</feature>
<comment type="subcellular location">
    <subcellularLocation>
        <location evidence="1 6">Nucleus</location>
    </subcellularLocation>
</comment>
<feature type="compositionally biased region" description="Basic and acidic residues" evidence="7">
    <location>
        <begin position="565"/>
        <end position="575"/>
    </location>
</feature>
<protein>
    <recommendedName>
        <fullName evidence="6">Enhancer of polycomb-like protein</fullName>
    </recommendedName>
</protein>
<feature type="region of interest" description="Disordered" evidence="7">
    <location>
        <begin position="675"/>
        <end position="694"/>
    </location>
</feature>
<dbReference type="GO" id="GO:0035267">
    <property type="term" value="C:NuA4 histone acetyltransferase complex"/>
    <property type="evidence" value="ECO:0007669"/>
    <property type="project" value="InterPro"/>
</dbReference>
<proteinExistence type="inferred from homology"/>
<feature type="region of interest" description="Disordered" evidence="7">
    <location>
        <begin position="255"/>
        <end position="303"/>
    </location>
</feature>
<dbReference type="InterPro" id="IPR019542">
    <property type="entry name" value="Enhancer_polycomb-like_N"/>
</dbReference>
<evidence type="ECO:0000256" key="7">
    <source>
        <dbReference type="SAM" id="MobiDB-lite"/>
    </source>
</evidence>
<evidence type="ECO:0000256" key="2">
    <source>
        <dbReference type="ARBA" id="ARBA00008035"/>
    </source>
</evidence>
<name>A0A8T2QPZ1_CERRI</name>
<feature type="compositionally biased region" description="Basic residues" evidence="7">
    <location>
        <begin position="81"/>
        <end position="90"/>
    </location>
</feature>
<feature type="compositionally biased region" description="Polar residues" evidence="7">
    <location>
        <begin position="581"/>
        <end position="594"/>
    </location>
</feature>
<reference evidence="9" key="1">
    <citation type="submission" date="2021-08" db="EMBL/GenBank/DDBJ databases">
        <title>WGS assembly of Ceratopteris richardii.</title>
        <authorList>
            <person name="Marchant D.B."/>
            <person name="Chen G."/>
            <person name="Jenkins J."/>
            <person name="Shu S."/>
            <person name="Leebens-Mack J."/>
            <person name="Grimwood J."/>
            <person name="Schmutz J."/>
            <person name="Soltis P."/>
            <person name="Soltis D."/>
            <person name="Chen Z.-H."/>
        </authorList>
    </citation>
    <scope>NUCLEOTIDE SEQUENCE</scope>
    <source>
        <strain evidence="9">Whitten #5841</strain>
        <tissue evidence="9">Leaf</tissue>
    </source>
</reference>
<feature type="region of interest" description="Disordered" evidence="7">
    <location>
        <begin position="69"/>
        <end position="90"/>
    </location>
</feature>
<evidence type="ECO:0000256" key="1">
    <source>
        <dbReference type="ARBA" id="ARBA00004123"/>
    </source>
</evidence>
<gene>
    <name evidence="9" type="ORF">KP509_33G056900</name>
</gene>
<keyword evidence="3 6" id="KW-0805">Transcription regulation</keyword>
<dbReference type="InterPro" id="IPR024943">
    <property type="entry name" value="Enhancer_polycomb"/>
</dbReference>
<evidence type="ECO:0000256" key="5">
    <source>
        <dbReference type="ARBA" id="ARBA00023242"/>
    </source>
</evidence>
<keyword evidence="4 6" id="KW-0804">Transcription</keyword>
<dbReference type="GO" id="GO:0006357">
    <property type="term" value="P:regulation of transcription by RNA polymerase II"/>
    <property type="evidence" value="ECO:0007669"/>
    <property type="project" value="InterPro"/>
</dbReference>
<keyword evidence="10" id="KW-1185">Reference proteome</keyword>
<feature type="region of interest" description="Disordered" evidence="7">
    <location>
        <begin position="1570"/>
        <end position="1610"/>
    </location>
</feature>
<evidence type="ECO:0000259" key="8">
    <source>
        <dbReference type="Pfam" id="PF10513"/>
    </source>
</evidence>
<feature type="compositionally biased region" description="Basic residues" evidence="7">
    <location>
        <begin position="153"/>
        <end position="169"/>
    </location>
</feature>
<sequence length="1785" mass="201349">MYAISPRKHGTVHARVCILLAYRRRHRGASFILGFPCICMSIDMAGVGDVVTPMSRLSQHGSRRRALAVKTLESSSPSATGKKKNPKRKTLTSRYTAVIPSKRRKLELNRINEHENHTPEEYIQAPEDCDASVSPKTCNGSDVFTKERDVKIPGRRGRPPKSKNKAKGRPRNDAIIKSNRGNSIEVCSERKGVVLKGNSNDEVLPSSIIDPTVDSICLHSTIETGVLPDSLLKHALNSSLAKTVNLHTPSQCVETDEAVSLPSSRKSDADSVYSEPQQNAERNMQGGQRARGRKKGKGCSNIQTPCSELKNLRENELYQLKDKIDPPGHQTQDSIDQGEVESRPHLNQDPSLLAGRFLRPSRKAKKKAKLEENRLPPWDYVGKRVVVYWPHAKAWYAGKVIMYDDTNKKHKIKYDDSDEECISFRRHKVILEKSFSSQMVNSMPRKAKPPGRAQLLAEEPTDGKPHEGDCDDDQSIEDNLLLSALAPKPRSKGNCMGSIGNGPLTCMGAVKGVDTTLPNNTVANKSSRRFTPSPIDDMGRPSIATKGVVSEKEAFVYVRRTKGRRKDDVSHKEMTLDQGLSEANSSLATEQQGSSRKRKIIHSFPQQGDETQVGESRLRRVKLDLSDTLDCFGMTKSNGNALERASRKRNRRSLKTLVDQASALTAMHTSQAGRSLQNSVNNGGARKAKGKLSRKQKLKNALSNARNRRLSLKRVLCLENSADELAVEGTSSVFCQGVSKHDSMKNSPNVIALNEAESYFHRNVHLLSPVSTPGLFTWQLFSIMKHTHFCDGGSFNDRVSIVGSMSDWIGIFRILHRIVKTIPFDVYMSGRKWQSMILHDLWNSMPRWGEASADAFRFLPNEIEAHLFELFYGASVSCKMTSREIFNLFVFYFLKPYIISTICEKDMQMKIAVQHFSLLVKSERECTTCLQESIKWFPSFTSSGSADEAYLSYLMHFPWPDGWCTADGFFTGQMEAWVSMTDCTGSAEGWIPIPAVKRIDNLLALTLVWNHVCGHMLFHLVWQLKCARLVVRGNVAGGLKKSKFTLKGAHIVFLNKFHTNCLRHVEERNRHPKEKNGRLSGPCDGYCLLSSLLLTASLWKRLNRKLEKVRVSSRPFSLASRIQAHPNKESETPQQTLTVDKLHVIGTSGSVAEDVTESKVFTSHLESENNRVCSPYSHLYKSPSKDVNAIKRIKIEPDSNFCLQRLEKFVSQKSIGNSILESDLVADKNQSRMNDQYFPVQNDQEYYDNKLLKGGKMSKKMQPRYRNERQKLHSKERPAYLCTADLVVTGNESVERELDVKVQLRPDVDGSFVVTASAPGKSVEKKVGGGSMLLRNPPEFSWKSGSGWMLEFSNKEQWEVFRCSYNELCLQATRATCVREIPIPDVKQMMEKYGGYTQPKAFLRPFFAIKSPMDEIEAAFATGRILYDLDSEDEFWMVETNSTNKDSGSELISDDMLERVIDKLEKEAFRRGETTIAVHDAIEFCKGLTVADTVRAVHGYWSKKRQVKGKPLLRHFQPPLWEQYQEELRAWEMKMQQYSPDTQTNLQIQYPRPVMSAFCLQSRSLDPLDTGKRMLRQRSQRKIRPTSRSSSEDLHRPTAAGRHPLQQSGRATTKITVPRLHWSGYVFNDVLSDSAKVARSKAMETRRLAEIRALKSQNRFLEFDLILQKAWAFLIEYAVAGSDISAQNEGYFEESFTHLFSRCSSLLNTDEVSSEDDLLYHPEQVSRDVDDEFLEAFTSKCSLNGKVFSCHGEDKTLDEDTEEASPLLPVSVKGSSYVWNGSSLL</sequence>
<keyword evidence="5 6" id="KW-0539">Nucleus</keyword>
<dbReference type="OMA" id="CGHMLFH"/>
<accession>A0A8T2QPZ1</accession>
<evidence type="ECO:0000256" key="6">
    <source>
        <dbReference type="RuleBase" id="RU361124"/>
    </source>
</evidence>
<dbReference type="Gene3D" id="2.30.30.140">
    <property type="match status" value="1"/>
</dbReference>
<evidence type="ECO:0000256" key="4">
    <source>
        <dbReference type="ARBA" id="ARBA00023163"/>
    </source>
</evidence>
<comment type="similarity">
    <text evidence="2 6">Belongs to the enhancer of polycomb family.</text>
</comment>